<comment type="caution">
    <text evidence="1">The sequence shown here is derived from an EMBL/GenBank/DDBJ whole genome shotgun (WGS) entry which is preliminary data.</text>
</comment>
<dbReference type="Proteomes" id="UP000499080">
    <property type="component" value="Unassembled WGS sequence"/>
</dbReference>
<proteinExistence type="predicted"/>
<keyword evidence="2" id="KW-1185">Reference proteome</keyword>
<evidence type="ECO:0000313" key="2">
    <source>
        <dbReference type="Proteomes" id="UP000499080"/>
    </source>
</evidence>
<protein>
    <submittedName>
        <fullName evidence="1">Uncharacterized protein</fullName>
    </submittedName>
</protein>
<dbReference type="OrthoDB" id="10551390at2759"/>
<organism evidence="1 2">
    <name type="scientific">Araneus ventricosus</name>
    <name type="common">Orbweaver spider</name>
    <name type="synonym">Epeira ventricosa</name>
    <dbReference type="NCBI Taxonomy" id="182803"/>
    <lineage>
        <taxon>Eukaryota</taxon>
        <taxon>Metazoa</taxon>
        <taxon>Ecdysozoa</taxon>
        <taxon>Arthropoda</taxon>
        <taxon>Chelicerata</taxon>
        <taxon>Arachnida</taxon>
        <taxon>Araneae</taxon>
        <taxon>Araneomorphae</taxon>
        <taxon>Entelegynae</taxon>
        <taxon>Araneoidea</taxon>
        <taxon>Araneidae</taxon>
        <taxon>Araneus</taxon>
    </lineage>
</organism>
<gene>
    <name evidence="1" type="ORF">AVEN_157054_1</name>
</gene>
<evidence type="ECO:0000313" key="1">
    <source>
        <dbReference type="EMBL" id="GBN02757.1"/>
    </source>
</evidence>
<accession>A0A4Y2KMD4</accession>
<sequence length="104" mass="11818">MDPNIVLMKTAGQEVLSDKIKRLAAQFFIKQLANGVHSPIYDQNCKDSIKLIKRDEVMIANLFTDLDTSTDHIIAFPGTLISRNNFCEIHFLILVSKIKLILLF</sequence>
<dbReference type="EMBL" id="BGPR01272696">
    <property type="protein sequence ID" value="GBN02757.1"/>
    <property type="molecule type" value="Genomic_DNA"/>
</dbReference>
<name>A0A4Y2KMD4_ARAVE</name>
<dbReference type="AlphaFoldDB" id="A0A4Y2KMD4"/>
<reference evidence="1 2" key="1">
    <citation type="journal article" date="2019" name="Sci. Rep.">
        <title>Orb-weaving spider Araneus ventricosus genome elucidates the spidroin gene catalogue.</title>
        <authorList>
            <person name="Kono N."/>
            <person name="Nakamura H."/>
            <person name="Ohtoshi R."/>
            <person name="Moran D.A.P."/>
            <person name="Shinohara A."/>
            <person name="Yoshida Y."/>
            <person name="Fujiwara M."/>
            <person name="Mori M."/>
            <person name="Tomita M."/>
            <person name="Arakawa K."/>
        </authorList>
    </citation>
    <scope>NUCLEOTIDE SEQUENCE [LARGE SCALE GENOMIC DNA]</scope>
</reference>